<dbReference type="Pfam" id="PF17131">
    <property type="entry name" value="LolA_like"/>
    <property type="match status" value="1"/>
</dbReference>
<dbReference type="InterPro" id="IPR033399">
    <property type="entry name" value="TP_0789-like"/>
</dbReference>
<organism evidence="2">
    <name type="scientific">candidate division WOR-3 bacterium</name>
    <dbReference type="NCBI Taxonomy" id="2052148"/>
    <lineage>
        <taxon>Bacteria</taxon>
        <taxon>Bacteria division WOR-3</taxon>
    </lineage>
</organism>
<proteinExistence type="predicted"/>
<keyword evidence="2" id="KW-0449">Lipoprotein</keyword>
<evidence type="ECO:0000313" key="2">
    <source>
        <dbReference type="EMBL" id="HGL17782.1"/>
    </source>
</evidence>
<dbReference type="AlphaFoldDB" id="A0A7V3ZY22"/>
<evidence type="ECO:0000259" key="1">
    <source>
        <dbReference type="Pfam" id="PF17131"/>
    </source>
</evidence>
<protein>
    <submittedName>
        <fullName evidence="2">Outer membrane lipoprotein-sorting protein</fullName>
    </submittedName>
</protein>
<accession>A0A7V3ZY22</accession>
<name>A0A7V3ZY22_UNCW3</name>
<dbReference type="Gene3D" id="2.50.20.10">
    <property type="entry name" value="Lipoprotein localisation LolA/LolB/LppX"/>
    <property type="match status" value="1"/>
</dbReference>
<sequence length="235" mass="27818">MKAIFIIMVLFQQISPEEVLKKLRNNLKYNTSRFTAEIEIKKGKRVLTKSFKGYSKGENFYLEFTNPEDKGVKYLKLKGNLYIYLPDIDDVVRLSGDMLKQSFMGSDLSYEDVMQEDPLKYYIPTSMRDTMIEERKYAILELEDTTGSAPYYKIRMIVDLKKDTWLKEELITKNGRKIKEVEAVEFKNLKGREFPTQIVMRDLRLKNSYTKFVFKEIELDIPIPEKYFSLSELKK</sequence>
<comment type="caution">
    <text evidence="2">The sequence shown here is derived from an EMBL/GenBank/DDBJ whole genome shotgun (WGS) entry which is preliminary data.</text>
</comment>
<feature type="domain" description="Uncharacterized protein TP-0789" evidence="1">
    <location>
        <begin position="58"/>
        <end position="235"/>
    </location>
</feature>
<dbReference type="EMBL" id="DTDJ01000036">
    <property type="protein sequence ID" value="HGL17782.1"/>
    <property type="molecule type" value="Genomic_DNA"/>
</dbReference>
<gene>
    <name evidence="2" type="ORF">ENU66_05615</name>
</gene>
<dbReference type="CDD" id="cd16329">
    <property type="entry name" value="LolA_like"/>
    <property type="match status" value="1"/>
</dbReference>
<reference evidence="2" key="1">
    <citation type="journal article" date="2020" name="mSystems">
        <title>Genome- and Community-Level Interaction Insights into Carbon Utilization and Element Cycling Functions of Hydrothermarchaeota in Hydrothermal Sediment.</title>
        <authorList>
            <person name="Zhou Z."/>
            <person name="Liu Y."/>
            <person name="Xu W."/>
            <person name="Pan J."/>
            <person name="Luo Z.H."/>
            <person name="Li M."/>
        </authorList>
    </citation>
    <scope>NUCLEOTIDE SEQUENCE [LARGE SCALE GENOMIC DNA]</scope>
    <source>
        <strain evidence="2">SpSt-69</strain>
    </source>
</reference>